<dbReference type="AlphaFoldDB" id="A0A0P0GFE7"/>
<evidence type="ECO:0000259" key="1">
    <source>
        <dbReference type="Pfam" id="PF09346"/>
    </source>
</evidence>
<reference evidence="2 3" key="1">
    <citation type="journal article" date="2015" name="Science">
        <title>Genetic determinants of in vivo fitness and diet responsiveness in multiple human gut Bacteroides.</title>
        <authorList>
            <person name="Wu M."/>
            <person name="McNulty N.P."/>
            <person name="Rodionov D.A."/>
            <person name="Khoroshkin M.S."/>
            <person name="Griffin N.W."/>
            <person name="Cheng J."/>
            <person name="Latreille P."/>
            <person name="Kerstetter R.A."/>
            <person name="Terrapon N."/>
            <person name="Henrissat B."/>
            <person name="Osterman A.L."/>
            <person name="Gordon J.I."/>
        </authorList>
    </citation>
    <scope>NUCLEOTIDE SEQUENCE [LARGE SCALE GENOMIC DNA]</scope>
    <source>
        <strain evidence="2 3">WH2</strain>
    </source>
</reference>
<evidence type="ECO:0000313" key="2">
    <source>
        <dbReference type="EMBL" id="ALJ60945.1"/>
    </source>
</evidence>
<dbReference type="Pfam" id="PF09346">
    <property type="entry name" value="SMI1_KNR4"/>
    <property type="match status" value="1"/>
</dbReference>
<dbReference type="RefSeq" id="WP_029427320.1">
    <property type="nucleotide sequence ID" value="NZ_CP012801.1"/>
</dbReference>
<name>A0A0P0GFE7_9BACE</name>
<gene>
    <name evidence="2" type="ORF">BcellWH2_03723</name>
</gene>
<dbReference type="Gene3D" id="3.40.1580.10">
    <property type="entry name" value="SMI1/KNR4-like"/>
    <property type="match status" value="1"/>
</dbReference>
<dbReference type="Proteomes" id="UP000061809">
    <property type="component" value="Chromosome"/>
</dbReference>
<dbReference type="EMBL" id="CP012801">
    <property type="protein sequence ID" value="ALJ60945.1"/>
    <property type="molecule type" value="Genomic_DNA"/>
</dbReference>
<sequence>MIADNKEIKKRIIELQAKLNIIFPQLYIDFLAKINDGDVYEVDDSGICLYSYSDLEERNQTYQIKDFEPNYFMIGQDGDLGYFINVGNPTDNSIYSNDLGALGSLEMEKESNNIFDFIGQNEK</sequence>
<organism evidence="2 3">
    <name type="scientific">Bacteroides cellulosilyticus</name>
    <dbReference type="NCBI Taxonomy" id="246787"/>
    <lineage>
        <taxon>Bacteria</taxon>
        <taxon>Pseudomonadati</taxon>
        <taxon>Bacteroidota</taxon>
        <taxon>Bacteroidia</taxon>
        <taxon>Bacteroidales</taxon>
        <taxon>Bacteroidaceae</taxon>
        <taxon>Bacteroides</taxon>
    </lineage>
</organism>
<dbReference type="SUPFAM" id="SSF160631">
    <property type="entry name" value="SMI1/KNR4-like"/>
    <property type="match status" value="1"/>
</dbReference>
<dbReference type="InterPro" id="IPR018958">
    <property type="entry name" value="Knr4/Smi1-like_dom"/>
</dbReference>
<dbReference type="InterPro" id="IPR037883">
    <property type="entry name" value="Knr4/Smi1-like_sf"/>
</dbReference>
<proteinExistence type="predicted"/>
<protein>
    <recommendedName>
        <fullName evidence="1">Knr4/Smi1-like domain-containing protein</fullName>
    </recommendedName>
</protein>
<accession>A0A0P0GFE7</accession>
<feature type="domain" description="Knr4/Smi1-like" evidence="1">
    <location>
        <begin position="11"/>
        <end position="118"/>
    </location>
</feature>
<dbReference type="KEGG" id="bcel:BcellWH2_03723"/>
<evidence type="ECO:0000313" key="3">
    <source>
        <dbReference type="Proteomes" id="UP000061809"/>
    </source>
</evidence>
<dbReference type="PATRIC" id="fig|246787.4.peg.3847"/>